<evidence type="ECO:0000256" key="3">
    <source>
        <dbReference type="ARBA" id="ARBA00022692"/>
    </source>
</evidence>
<feature type="transmembrane region" description="Helical" evidence="6">
    <location>
        <begin position="153"/>
        <end position="174"/>
    </location>
</feature>
<evidence type="ECO:0000256" key="5">
    <source>
        <dbReference type="ARBA" id="ARBA00023136"/>
    </source>
</evidence>
<keyword evidence="8" id="KW-1185">Reference proteome</keyword>
<evidence type="ECO:0000256" key="4">
    <source>
        <dbReference type="ARBA" id="ARBA00022989"/>
    </source>
</evidence>
<dbReference type="InterPro" id="IPR001123">
    <property type="entry name" value="LeuE-type"/>
</dbReference>
<dbReference type="GO" id="GO:0006865">
    <property type="term" value="P:amino acid transport"/>
    <property type="evidence" value="ECO:0007669"/>
    <property type="project" value="InterPro"/>
</dbReference>
<feature type="transmembrane region" description="Helical" evidence="6">
    <location>
        <begin position="76"/>
        <end position="94"/>
    </location>
</feature>
<name>A0A8J3G7V1_9BACT</name>
<keyword evidence="3 6" id="KW-0812">Transmembrane</keyword>
<dbReference type="GO" id="GO:0005886">
    <property type="term" value="C:plasma membrane"/>
    <property type="evidence" value="ECO:0007669"/>
    <property type="project" value="UniProtKB-SubCell"/>
</dbReference>
<proteinExistence type="predicted"/>
<reference evidence="7 8" key="1">
    <citation type="journal article" date="2014" name="Int. J. Syst. Evol. Microbiol.">
        <title>Complete genome sequence of Corynebacterium casei LMG S-19264T (=DSM 44701T), isolated from a smear-ripened cheese.</title>
        <authorList>
            <consortium name="US DOE Joint Genome Institute (JGI-PGF)"/>
            <person name="Walter F."/>
            <person name="Albersmeier A."/>
            <person name="Kalinowski J."/>
            <person name="Ruckert C."/>
        </authorList>
    </citation>
    <scope>NUCLEOTIDE SEQUENCE [LARGE SCALE GENOMIC DNA]</scope>
    <source>
        <strain evidence="7 8">KCTC 12866</strain>
    </source>
</reference>
<dbReference type="RefSeq" id="WP_189563351.1">
    <property type="nucleotide sequence ID" value="NZ_BMXF01000001.1"/>
</dbReference>
<dbReference type="EMBL" id="BMXF01000001">
    <property type="protein sequence ID" value="GHB59322.1"/>
    <property type="molecule type" value="Genomic_DNA"/>
</dbReference>
<keyword evidence="5 6" id="KW-0472">Membrane</keyword>
<gene>
    <name evidence="7" type="ORF">GCM10007390_11230</name>
</gene>
<evidence type="ECO:0000256" key="6">
    <source>
        <dbReference type="SAM" id="Phobius"/>
    </source>
</evidence>
<feature type="transmembrane region" description="Helical" evidence="6">
    <location>
        <begin position="194"/>
        <end position="212"/>
    </location>
</feature>
<organism evidence="7 8">
    <name type="scientific">Persicitalea jodogahamensis</name>
    <dbReference type="NCBI Taxonomy" id="402147"/>
    <lineage>
        <taxon>Bacteria</taxon>
        <taxon>Pseudomonadati</taxon>
        <taxon>Bacteroidota</taxon>
        <taxon>Cytophagia</taxon>
        <taxon>Cytophagales</taxon>
        <taxon>Spirosomataceae</taxon>
        <taxon>Persicitalea</taxon>
    </lineage>
</organism>
<accession>A0A8J3G7V1</accession>
<evidence type="ECO:0000313" key="8">
    <source>
        <dbReference type="Proteomes" id="UP000598271"/>
    </source>
</evidence>
<protein>
    <submittedName>
        <fullName evidence="7">Uncharacterized protein</fullName>
    </submittedName>
</protein>
<dbReference type="AlphaFoldDB" id="A0A8J3G7V1"/>
<evidence type="ECO:0000256" key="1">
    <source>
        <dbReference type="ARBA" id="ARBA00004651"/>
    </source>
</evidence>
<evidence type="ECO:0000256" key="2">
    <source>
        <dbReference type="ARBA" id="ARBA00022475"/>
    </source>
</evidence>
<comment type="subcellular location">
    <subcellularLocation>
        <location evidence="1">Cell membrane</location>
        <topology evidence="1">Multi-pass membrane protein</topology>
    </subcellularLocation>
</comment>
<comment type="caution">
    <text evidence="7">The sequence shown here is derived from an EMBL/GenBank/DDBJ whole genome shotgun (WGS) entry which is preliminary data.</text>
</comment>
<keyword evidence="2" id="KW-1003">Cell membrane</keyword>
<keyword evidence="4 6" id="KW-1133">Transmembrane helix</keyword>
<sequence length="215" mass="23268">MEVLKPMLLFGVTLVVSFVGSLQLGPANLAVIHTGLTNGLAASRRTALGGALPELLYAGLAAYTVVGLKEVMEWPYLRWIVNFALLGVGGYWLLQKNASVKYEPPYGKNTHRAALLRGLVAGVLNPQLYPFWVLVLAGYHNYPLLSVQTPIDAVVFAMGSAAGALGLLVMVAWLTARHRENILRKLTKWPVQRILGGLLVFLALIGLIRSGALSR</sequence>
<dbReference type="Proteomes" id="UP000598271">
    <property type="component" value="Unassembled WGS sequence"/>
</dbReference>
<evidence type="ECO:0000313" key="7">
    <source>
        <dbReference type="EMBL" id="GHB59322.1"/>
    </source>
</evidence>
<feature type="transmembrane region" description="Helical" evidence="6">
    <location>
        <begin position="114"/>
        <end position="133"/>
    </location>
</feature>
<dbReference type="Pfam" id="PF01810">
    <property type="entry name" value="LysE"/>
    <property type="match status" value="1"/>
</dbReference>